<dbReference type="PANTHER" id="PTHR31088">
    <property type="entry name" value="MEMBRANE-ASSOCIATED PROTEIN VIPP1, CHLOROPLASTIC"/>
    <property type="match status" value="1"/>
</dbReference>
<feature type="compositionally biased region" description="Basic and acidic residues" evidence="3">
    <location>
        <begin position="145"/>
        <end position="154"/>
    </location>
</feature>
<feature type="region of interest" description="Disordered" evidence="3">
    <location>
        <begin position="145"/>
        <end position="211"/>
    </location>
</feature>
<dbReference type="Pfam" id="PF04012">
    <property type="entry name" value="PspA_IM30"/>
    <property type="match status" value="1"/>
</dbReference>
<protein>
    <submittedName>
        <fullName evidence="4">PspA/IM30 family protein</fullName>
    </submittedName>
</protein>
<reference evidence="4 5" key="1">
    <citation type="submission" date="2018-11" db="EMBL/GenBank/DDBJ databases">
        <title>Genome sequencing of Paenibacillus sp. KCOM 3021 (= ChDC PVNT-B20).</title>
        <authorList>
            <person name="Kook J.-K."/>
            <person name="Park S.-N."/>
            <person name="Lim Y.K."/>
        </authorList>
    </citation>
    <scope>NUCLEOTIDE SEQUENCE [LARGE SCALE GENOMIC DNA]</scope>
    <source>
        <strain evidence="4 5">KCOM 3021</strain>
    </source>
</reference>
<sequence>MSSIFDRIANLAKASIHEVLNKMEDPVVMTGQYLRNLEDDLNDMEKTIKEQQMNAAVQERKSADIAHLAKQSEIRALTALESGDEVTAQHAAAEKLRYEEQAQQYAAAASEARERVKELELRLEEGKAEYARLKEKRNELAARAHKAQERKAEQRPSISRGIESGTAARGFERMEEKILEWEASNQLSGSGYGTSPAAASPDAGIPTPAVNAELERLKQQLSARHS</sequence>
<comment type="caution">
    <text evidence="4">The sequence shown here is derived from an EMBL/GenBank/DDBJ whole genome shotgun (WGS) entry which is preliminary data.</text>
</comment>
<keyword evidence="2" id="KW-0175">Coiled coil</keyword>
<proteinExistence type="inferred from homology"/>
<organism evidence="4 5">
    <name type="scientific">Paenibacillus oralis</name>
    <dbReference type="NCBI Taxonomy" id="2490856"/>
    <lineage>
        <taxon>Bacteria</taxon>
        <taxon>Bacillati</taxon>
        <taxon>Bacillota</taxon>
        <taxon>Bacilli</taxon>
        <taxon>Bacillales</taxon>
        <taxon>Paenibacillaceae</taxon>
        <taxon>Paenibacillus</taxon>
    </lineage>
</organism>
<evidence type="ECO:0000313" key="4">
    <source>
        <dbReference type="EMBL" id="RRJ63584.1"/>
    </source>
</evidence>
<keyword evidence="5" id="KW-1185">Reference proteome</keyword>
<dbReference type="AlphaFoldDB" id="A0A3P3U0I1"/>
<gene>
    <name evidence="4" type="ORF">EHV15_12085</name>
</gene>
<comment type="similarity">
    <text evidence="1">Belongs to the PspA/Vipp/IM30 family.</text>
</comment>
<dbReference type="PANTHER" id="PTHR31088:SF6">
    <property type="entry name" value="PHAGE SHOCK PROTEIN A"/>
    <property type="match status" value="1"/>
</dbReference>
<dbReference type="RefSeq" id="WP_128631419.1">
    <property type="nucleotide sequence ID" value="NZ_RRCN01000001.1"/>
</dbReference>
<feature type="coiled-coil region" evidence="2">
    <location>
        <begin position="34"/>
        <end position="61"/>
    </location>
</feature>
<dbReference type="Proteomes" id="UP000267017">
    <property type="component" value="Unassembled WGS sequence"/>
</dbReference>
<evidence type="ECO:0000256" key="1">
    <source>
        <dbReference type="ARBA" id="ARBA00043985"/>
    </source>
</evidence>
<accession>A0A3P3U0I1</accession>
<evidence type="ECO:0000256" key="3">
    <source>
        <dbReference type="SAM" id="MobiDB-lite"/>
    </source>
</evidence>
<evidence type="ECO:0000313" key="5">
    <source>
        <dbReference type="Proteomes" id="UP000267017"/>
    </source>
</evidence>
<dbReference type="OrthoDB" id="9779630at2"/>
<feature type="compositionally biased region" description="Basic and acidic residues" evidence="3">
    <location>
        <begin position="170"/>
        <end position="180"/>
    </location>
</feature>
<evidence type="ECO:0000256" key="2">
    <source>
        <dbReference type="SAM" id="Coils"/>
    </source>
</evidence>
<dbReference type="InterPro" id="IPR007157">
    <property type="entry name" value="PspA_VIPP1"/>
</dbReference>
<dbReference type="EMBL" id="RRCN01000001">
    <property type="protein sequence ID" value="RRJ63584.1"/>
    <property type="molecule type" value="Genomic_DNA"/>
</dbReference>
<name>A0A3P3U0I1_9BACL</name>